<dbReference type="AlphaFoldDB" id="A0A8K0A7G5"/>
<keyword evidence="2" id="KW-0732">Signal</keyword>
<keyword evidence="5" id="KW-1185">Reference proteome</keyword>
<feature type="domain" description="Carboxylesterase type B" evidence="3">
    <location>
        <begin position="23"/>
        <end position="70"/>
    </location>
</feature>
<dbReference type="InterPro" id="IPR051093">
    <property type="entry name" value="Neuroligin/BSAL"/>
</dbReference>
<comment type="similarity">
    <text evidence="1">Belongs to the type-B carboxylesterase/lipase family.</text>
</comment>
<dbReference type="Pfam" id="PF00135">
    <property type="entry name" value="COesterase"/>
    <property type="match status" value="1"/>
</dbReference>
<evidence type="ECO:0000313" key="5">
    <source>
        <dbReference type="Proteomes" id="UP000838412"/>
    </source>
</evidence>
<proteinExistence type="inferred from homology"/>
<accession>A0A8K0A7G5</accession>
<name>A0A8K0A7G5_BRALA</name>
<dbReference type="InterPro" id="IPR029058">
    <property type="entry name" value="AB_hydrolase_fold"/>
</dbReference>
<reference evidence="4" key="1">
    <citation type="submission" date="2022-01" db="EMBL/GenBank/DDBJ databases">
        <authorList>
            <person name="Braso-Vives M."/>
        </authorList>
    </citation>
    <scope>NUCLEOTIDE SEQUENCE</scope>
</reference>
<sequence length="113" mass="12316">MEKLPPWCVVLLVLVVLVRGSDVVRETAYGKVRGKVREVSTAAGVKQVEVFLGVPYARSPAGTRRFSTTASVHYHDSINHELSPREAAVSFDCQQESGAEFGTVKLAVKRACN</sequence>
<protein>
    <submittedName>
        <fullName evidence="4">Hypp4388 protein</fullName>
    </submittedName>
</protein>
<dbReference type="SUPFAM" id="SSF53474">
    <property type="entry name" value="alpha/beta-Hydrolases"/>
    <property type="match status" value="1"/>
</dbReference>
<dbReference type="OrthoDB" id="10006930at2759"/>
<dbReference type="Gene3D" id="3.40.50.1820">
    <property type="entry name" value="alpha/beta hydrolase"/>
    <property type="match status" value="1"/>
</dbReference>
<dbReference type="Proteomes" id="UP000838412">
    <property type="component" value="Chromosome 7"/>
</dbReference>
<feature type="chain" id="PRO_5035456412" evidence="2">
    <location>
        <begin position="21"/>
        <end position="113"/>
    </location>
</feature>
<feature type="signal peptide" evidence="2">
    <location>
        <begin position="1"/>
        <end position="20"/>
    </location>
</feature>
<organism evidence="4 5">
    <name type="scientific">Branchiostoma lanceolatum</name>
    <name type="common">Common lancelet</name>
    <name type="synonym">Amphioxus lanceolatum</name>
    <dbReference type="NCBI Taxonomy" id="7740"/>
    <lineage>
        <taxon>Eukaryota</taxon>
        <taxon>Metazoa</taxon>
        <taxon>Chordata</taxon>
        <taxon>Cephalochordata</taxon>
        <taxon>Leptocardii</taxon>
        <taxon>Amphioxiformes</taxon>
        <taxon>Branchiostomatidae</taxon>
        <taxon>Branchiostoma</taxon>
    </lineage>
</organism>
<evidence type="ECO:0000256" key="2">
    <source>
        <dbReference type="SAM" id="SignalP"/>
    </source>
</evidence>
<evidence type="ECO:0000259" key="3">
    <source>
        <dbReference type="Pfam" id="PF00135"/>
    </source>
</evidence>
<evidence type="ECO:0000313" key="4">
    <source>
        <dbReference type="EMBL" id="CAH1270704.1"/>
    </source>
</evidence>
<gene>
    <name evidence="4" type="primary">Hypp4388</name>
    <name evidence="4" type="ORF">BLAG_LOCUS22906</name>
</gene>
<dbReference type="PANTHER" id="PTHR43903">
    <property type="entry name" value="NEUROLIGIN"/>
    <property type="match status" value="1"/>
</dbReference>
<dbReference type="InterPro" id="IPR002018">
    <property type="entry name" value="CarbesteraseB"/>
</dbReference>
<dbReference type="EMBL" id="OV696692">
    <property type="protein sequence ID" value="CAH1270704.1"/>
    <property type="molecule type" value="Genomic_DNA"/>
</dbReference>
<evidence type="ECO:0000256" key="1">
    <source>
        <dbReference type="ARBA" id="ARBA00005964"/>
    </source>
</evidence>